<protein>
    <submittedName>
        <fullName evidence="1">Tellurite resistance TerB family protein</fullName>
    </submittedName>
</protein>
<sequence length="236" mass="24110">MSMIGTLGKVAMGILVAKGMSKVMGGGSSSGGGLLGGLLGGQGNQRQSSGGLSDMLGGAGGLGSLLGGASGGGLGGLLGSLAGGGAQSNSASTNSGQTKDFSSMFNDAIQGKEPEATPEQEQQAQVILRAMISAAKADGHIDEDEKKKIVEHLKDVSDEEAEMVRNELQAPLDIQGLIDSVPKGMEQQVYLMSLLAIDLDSKEEAVYLDLLAKGLNISHQESNQIHEKLGAPTLYN</sequence>
<dbReference type="Pfam" id="PF04391">
    <property type="entry name" value="DUF533"/>
    <property type="match status" value="1"/>
</dbReference>
<reference evidence="1" key="1">
    <citation type="journal article" date="2020" name="mSystems">
        <title>Genome- and Community-Level Interaction Insights into Carbon Utilization and Element Cycling Functions of Hydrothermarchaeota in Hydrothermal Sediment.</title>
        <authorList>
            <person name="Zhou Z."/>
            <person name="Liu Y."/>
            <person name="Xu W."/>
            <person name="Pan J."/>
            <person name="Luo Z.H."/>
            <person name="Li M."/>
        </authorList>
    </citation>
    <scope>NUCLEOTIDE SEQUENCE [LARGE SCALE GENOMIC DNA]</scope>
    <source>
        <strain evidence="1">HyVt-493</strain>
    </source>
</reference>
<dbReference type="SUPFAM" id="SSF158682">
    <property type="entry name" value="TerB-like"/>
    <property type="match status" value="1"/>
</dbReference>
<name>A0A7V2WWA0_LEUMU</name>
<evidence type="ECO:0000313" key="1">
    <source>
        <dbReference type="EMBL" id="HFC93457.1"/>
    </source>
</evidence>
<dbReference type="Gene3D" id="1.10.3680.10">
    <property type="entry name" value="TerB-like"/>
    <property type="match status" value="1"/>
</dbReference>
<dbReference type="EMBL" id="DRMS01000440">
    <property type="protein sequence ID" value="HFC93457.1"/>
    <property type="molecule type" value="Genomic_DNA"/>
</dbReference>
<dbReference type="Proteomes" id="UP000885750">
    <property type="component" value="Unassembled WGS sequence"/>
</dbReference>
<comment type="caution">
    <text evidence="1">The sequence shown here is derived from an EMBL/GenBank/DDBJ whole genome shotgun (WGS) entry which is preliminary data.</text>
</comment>
<dbReference type="InterPro" id="IPR007486">
    <property type="entry name" value="YebE"/>
</dbReference>
<gene>
    <name evidence="1" type="ORF">ENJ51_11670</name>
</gene>
<proteinExistence type="predicted"/>
<organism evidence="1">
    <name type="scientific">Leucothrix mucor</name>
    <dbReference type="NCBI Taxonomy" id="45248"/>
    <lineage>
        <taxon>Bacteria</taxon>
        <taxon>Pseudomonadati</taxon>
        <taxon>Pseudomonadota</taxon>
        <taxon>Gammaproteobacteria</taxon>
        <taxon>Thiotrichales</taxon>
        <taxon>Thiotrichaceae</taxon>
        <taxon>Leucothrix</taxon>
    </lineage>
</organism>
<accession>A0A7V2WWA0</accession>
<dbReference type="AlphaFoldDB" id="A0A7V2WWA0"/>
<dbReference type="InterPro" id="IPR029024">
    <property type="entry name" value="TerB-like"/>
</dbReference>
<dbReference type="CDD" id="cd07178">
    <property type="entry name" value="terB_like_YebE"/>
    <property type="match status" value="1"/>
</dbReference>